<name>A0A1R3GH64_COCAP</name>
<organism evidence="2 3">
    <name type="scientific">Corchorus capsularis</name>
    <name type="common">Jute</name>
    <dbReference type="NCBI Taxonomy" id="210143"/>
    <lineage>
        <taxon>Eukaryota</taxon>
        <taxon>Viridiplantae</taxon>
        <taxon>Streptophyta</taxon>
        <taxon>Embryophyta</taxon>
        <taxon>Tracheophyta</taxon>
        <taxon>Spermatophyta</taxon>
        <taxon>Magnoliopsida</taxon>
        <taxon>eudicotyledons</taxon>
        <taxon>Gunneridae</taxon>
        <taxon>Pentapetalae</taxon>
        <taxon>rosids</taxon>
        <taxon>malvids</taxon>
        <taxon>Malvales</taxon>
        <taxon>Malvaceae</taxon>
        <taxon>Grewioideae</taxon>
        <taxon>Apeibeae</taxon>
        <taxon>Corchorus</taxon>
    </lineage>
</organism>
<evidence type="ECO:0000313" key="2">
    <source>
        <dbReference type="EMBL" id="OMO57397.1"/>
    </source>
</evidence>
<dbReference type="Gramene" id="OMO57397">
    <property type="protein sequence ID" value="OMO57397"/>
    <property type="gene ID" value="CCACVL1_25793"/>
</dbReference>
<dbReference type="OrthoDB" id="1656122at2759"/>
<feature type="coiled-coil region" evidence="1">
    <location>
        <begin position="15"/>
        <end position="70"/>
    </location>
</feature>
<comment type="caution">
    <text evidence="2">The sequence shown here is derived from an EMBL/GenBank/DDBJ whole genome shotgun (WGS) entry which is preliminary data.</text>
</comment>
<keyword evidence="1" id="KW-0175">Coiled coil</keyword>
<dbReference type="EMBL" id="AWWV01014360">
    <property type="protein sequence ID" value="OMO57397.1"/>
    <property type="molecule type" value="Genomic_DNA"/>
</dbReference>
<protein>
    <submittedName>
        <fullName evidence="2">Histone H2B</fullName>
    </submittedName>
</protein>
<evidence type="ECO:0000313" key="3">
    <source>
        <dbReference type="Proteomes" id="UP000188268"/>
    </source>
</evidence>
<sequence length="206" mass="23624">MGTVWVRELIENAEIEELNQRLMKLTVRIETAQSSILTGEDWKTETGSLVEELTKELTNIKKDFIDAKAKSNGWSICGQIAKLLEDVERDTGMLTQFMLGVSGAANITFPTSSEDETLVAECDAVSKFLKNPEFRVKLLTSREFRIFINCLLLAGKIGIGVYKFLKEKKSAEKKRTEEKNPEEKKWGDISFFIFIFYETFMRKEEL</sequence>
<accession>A0A1R3GH64</accession>
<proteinExistence type="predicted"/>
<dbReference type="AlphaFoldDB" id="A0A1R3GH64"/>
<gene>
    <name evidence="2" type="ORF">CCACVL1_25793</name>
</gene>
<keyword evidence="3" id="KW-1185">Reference proteome</keyword>
<dbReference type="Proteomes" id="UP000188268">
    <property type="component" value="Unassembled WGS sequence"/>
</dbReference>
<reference evidence="2 3" key="1">
    <citation type="submission" date="2013-09" db="EMBL/GenBank/DDBJ databases">
        <title>Corchorus capsularis genome sequencing.</title>
        <authorList>
            <person name="Alam M."/>
            <person name="Haque M.S."/>
            <person name="Islam M.S."/>
            <person name="Emdad E.M."/>
            <person name="Islam M.M."/>
            <person name="Ahmed B."/>
            <person name="Halim A."/>
            <person name="Hossen Q.M.M."/>
            <person name="Hossain M.Z."/>
            <person name="Ahmed R."/>
            <person name="Khan M.M."/>
            <person name="Islam R."/>
            <person name="Rashid M.M."/>
            <person name="Khan S.A."/>
            <person name="Rahman M.S."/>
            <person name="Alam M."/>
        </authorList>
    </citation>
    <scope>NUCLEOTIDE SEQUENCE [LARGE SCALE GENOMIC DNA]</scope>
    <source>
        <strain evidence="3">cv. CVL-1</strain>
        <tissue evidence="2">Whole seedling</tissue>
    </source>
</reference>
<evidence type="ECO:0000256" key="1">
    <source>
        <dbReference type="SAM" id="Coils"/>
    </source>
</evidence>